<dbReference type="eggNOG" id="arCOG04790">
    <property type="taxonomic scope" value="Archaea"/>
</dbReference>
<dbReference type="RefSeq" id="WP_015299799.1">
    <property type="nucleotide sequence ID" value="NC_019964.1"/>
</dbReference>
<dbReference type="Proteomes" id="UP000010846">
    <property type="component" value="Chromosome"/>
</dbReference>
<name>L0IAX8_HALRX</name>
<evidence type="ECO:0008006" key="3">
    <source>
        <dbReference type="Google" id="ProtNLM"/>
    </source>
</evidence>
<dbReference type="OrthoDB" id="330317at2157"/>
<dbReference type="PANTHER" id="PTHR34822">
    <property type="entry name" value="GRPB DOMAIN PROTEIN (AFU_ORTHOLOGUE AFUA_1G01530)"/>
    <property type="match status" value="1"/>
</dbReference>
<evidence type="ECO:0000313" key="2">
    <source>
        <dbReference type="Proteomes" id="UP000010846"/>
    </source>
</evidence>
<dbReference type="KEGG" id="hru:Halru_0477"/>
<organism evidence="1 2">
    <name type="scientific">Halovivax ruber (strain DSM 18193 / JCM 13892 / XH-70)</name>
    <dbReference type="NCBI Taxonomy" id="797302"/>
    <lineage>
        <taxon>Archaea</taxon>
        <taxon>Methanobacteriati</taxon>
        <taxon>Methanobacteriota</taxon>
        <taxon>Stenosarchaea group</taxon>
        <taxon>Halobacteria</taxon>
        <taxon>Halobacteriales</taxon>
        <taxon>Natrialbaceae</taxon>
        <taxon>Halovivax</taxon>
    </lineage>
</organism>
<dbReference type="HOGENOM" id="CLU_086407_2_1_2"/>
<dbReference type="Gene3D" id="3.30.460.10">
    <property type="entry name" value="Beta Polymerase, domain 2"/>
    <property type="match status" value="1"/>
</dbReference>
<dbReference type="InterPro" id="IPR043519">
    <property type="entry name" value="NT_sf"/>
</dbReference>
<dbReference type="SUPFAM" id="SSF81301">
    <property type="entry name" value="Nucleotidyltransferase"/>
    <property type="match status" value="1"/>
</dbReference>
<dbReference type="EMBL" id="CP003050">
    <property type="protein sequence ID" value="AGB15112.1"/>
    <property type="molecule type" value="Genomic_DNA"/>
</dbReference>
<gene>
    <name evidence="1" type="ordered locus">Halru_0477</name>
</gene>
<keyword evidence="2" id="KW-1185">Reference proteome</keyword>
<sequence>MVGLERGTVELVTHRECWRGTFEAEANRLQDIAGDRLREIEHVGSTAVEGLPAKPIIDLLGLVDSLETARELVSVLEDHGYEHRPNDDVEDRVFLAKGPETERTHYLSLTTPGSATHREQVAFRDYLRATPSVASRYAELKRELAARYPDDRASYTRGKSDFVESIVDRALDEELED</sequence>
<dbReference type="InterPro" id="IPR007344">
    <property type="entry name" value="GrpB/CoaE"/>
</dbReference>
<dbReference type="GeneID" id="14375785"/>
<accession>L0IAX8</accession>
<protein>
    <recommendedName>
        <fullName evidence="3">GrpB family protein</fullName>
    </recommendedName>
</protein>
<proteinExistence type="predicted"/>
<evidence type="ECO:0000313" key="1">
    <source>
        <dbReference type="EMBL" id="AGB15112.1"/>
    </source>
</evidence>
<dbReference type="AlphaFoldDB" id="L0IAX8"/>
<dbReference type="Pfam" id="PF04229">
    <property type="entry name" value="GrpB"/>
    <property type="match status" value="1"/>
</dbReference>
<dbReference type="STRING" id="797302.Halru_0477"/>
<dbReference type="PANTHER" id="PTHR34822:SF1">
    <property type="entry name" value="GRPB FAMILY PROTEIN"/>
    <property type="match status" value="1"/>
</dbReference>
<reference evidence="1" key="1">
    <citation type="submission" date="2011-09" db="EMBL/GenBank/DDBJ databases">
        <title>Complete sequence of Halovivax ruber XH-70.</title>
        <authorList>
            <consortium name="US DOE Joint Genome Institute"/>
            <person name="Lucas S."/>
            <person name="Han J."/>
            <person name="Lapidus A."/>
            <person name="Cheng J.-F."/>
            <person name="Goodwin L."/>
            <person name="Pitluck S."/>
            <person name="Peters L."/>
            <person name="Mikhailova N."/>
            <person name="Davenport K."/>
            <person name="Detter J.C."/>
            <person name="Han C."/>
            <person name="Tapia R."/>
            <person name="Land M."/>
            <person name="Hauser L."/>
            <person name="Kyrpides N."/>
            <person name="Ivanova N."/>
            <person name="Pagani I."/>
            <person name="Sproer C."/>
            <person name="Anderson I."/>
            <person name="Woyke T."/>
        </authorList>
    </citation>
    <scope>NUCLEOTIDE SEQUENCE</scope>
    <source>
        <strain evidence="1">XH-70</strain>
    </source>
</reference>